<feature type="domain" description="HTH araC/xylS-type" evidence="4">
    <location>
        <begin position="1"/>
        <end position="100"/>
    </location>
</feature>
<dbReference type="PANTHER" id="PTHR43280">
    <property type="entry name" value="ARAC-FAMILY TRANSCRIPTIONAL REGULATOR"/>
    <property type="match status" value="1"/>
</dbReference>
<dbReference type="Gene3D" id="1.10.10.60">
    <property type="entry name" value="Homeodomain-like"/>
    <property type="match status" value="2"/>
</dbReference>
<gene>
    <name evidence="5" type="ORF">EG352_18160</name>
</gene>
<sequence>MNSKNLFLKKGITLASLAKNIKTNTIYLSETIKTHKGKNFATYLNDLRINFALNRLIKDKKFQAYKVPVIAEELGYNNAQAFSLAFKKKTGTSLSIDTKEIEKSFNT</sequence>
<dbReference type="RefSeq" id="WP_088584863.1">
    <property type="nucleotide sequence ID" value="NZ_CP022058.2"/>
</dbReference>
<dbReference type="PROSITE" id="PS01124">
    <property type="entry name" value="HTH_ARAC_FAMILY_2"/>
    <property type="match status" value="1"/>
</dbReference>
<evidence type="ECO:0000313" key="6">
    <source>
        <dbReference type="Proteomes" id="UP000269015"/>
    </source>
</evidence>
<evidence type="ECO:0000256" key="2">
    <source>
        <dbReference type="ARBA" id="ARBA00023125"/>
    </source>
</evidence>
<dbReference type="PANTHER" id="PTHR43280:SF2">
    <property type="entry name" value="HTH-TYPE TRANSCRIPTIONAL REGULATOR EXSA"/>
    <property type="match status" value="1"/>
</dbReference>
<name>A0AAD0YYC7_CHRID</name>
<proteinExistence type="predicted"/>
<organism evidence="5 6">
    <name type="scientific">Chryseobacterium indologenes</name>
    <name type="common">Flavobacterium indologenes</name>
    <dbReference type="NCBI Taxonomy" id="253"/>
    <lineage>
        <taxon>Bacteria</taxon>
        <taxon>Pseudomonadati</taxon>
        <taxon>Bacteroidota</taxon>
        <taxon>Flavobacteriia</taxon>
        <taxon>Flavobacteriales</taxon>
        <taxon>Weeksellaceae</taxon>
        <taxon>Chryseobacterium group</taxon>
        <taxon>Chryseobacterium</taxon>
    </lineage>
</organism>
<dbReference type="InterPro" id="IPR018060">
    <property type="entry name" value="HTH_AraC"/>
</dbReference>
<protein>
    <submittedName>
        <fullName evidence="5">Helix-turn-helix domain-containing protein</fullName>
    </submittedName>
</protein>
<dbReference type="Pfam" id="PF12833">
    <property type="entry name" value="HTH_18"/>
    <property type="match status" value="1"/>
</dbReference>
<dbReference type="KEGG" id="cio:CEQ15_21425"/>
<dbReference type="Proteomes" id="UP000269015">
    <property type="component" value="Chromosome"/>
</dbReference>
<dbReference type="AlphaFoldDB" id="A0AAD0YYC7"/>
<dbReference type="GO" id="GO:0003700">
    <property type="term" value="F:DNA-binding transcription factor activity"/>
    <property type="evidence" value="ECO:0007669"/>
    <property type="project" value="InterPro"/>
</dbReference>
<keyword evidence="2" id="KW-0238">DNA-binding</keyword>
<evidence type="ECO:0000313" key="5">
    <source>
        <dbReference type="EMBL" id="AZB19562.1"/>
    </source>
</evidence>
<keyword evidence="3" id="KW-0804">Transcription</keyword>
<dbReference type="GO" id="GO:0043565">
    <property type="term" value="F:sequence-specific DNA binding"/>
    <property type="evidence" value="ECO:0007669"/>
    <property type="project" value="InterPro"/>
</dbReference>
<evidence type="ECO:0000259" key="4">
    <source>
        <dbReference type="PROSITE" id="PS01124"/>
    </source>
</evidence>
<dbReference type="SUPFAM" id="SSF46689">
    <property type="entry name" value="Homeodomain-like"/>
    <property type="match status" value="1"/>
</dbReference>
<reference evidence="5 6" key="1">
    <citation type="submission" date="2018-11" db="EMBL/GenBank/DDBJ databases">
        <title>Proposal to divide the Flavobacteriaceae and reorganize its genera based on Amino Acid Identity values calculated from whole genome sequences.</title>
        <authorList>
            <person name="Nicholson A.C."/>
            <person name="Gulvik C.A."/>
            <person name="Whitney A.M."/>
            <person name="Humrighouse B.W."/>
            <person name="Bell M."/>
            <person name="Holmes B."/>
            <person name="Steigerwalt A.G."/>
            <person name="Villarma A."/>
            <person name="Sheth M."/>
            <person name="Batra D."/>
            <person name="Pryor J."/>
            <person name="Bernardet J.-F."/>
            <person name="Hugo C."/>
            <person name="Kampfer P."/>
            <person name="Newman J."/>
            <person name="McQuiston J.R."/>
        </authorList>
    </citation>
    <scope>NUCLEOTIDE SEQUENCE [LARGE SCALE GENOMIC DNA]</scope>
    <source>
        <strain evidence="5 6">H5559</strain>
    </source>
</reference>
<dbReference type="SMART" id="SM00342">
    <property type="entry name" value="HTH_ARAC"/>
    <property type="match status" value="1"/>
</dbReference>
<dbReference type="InterPro" id="IPR009057">
    <property type="entry name" value="Homeodomain-like_sf"/>
</dbReference>
<dbReference type="EMBL" id="CP033930">
    <property type="protein sequence ID" value="AZB19562.1"/>
    <property type="molecule type" value="Genomic_DNA"/>
</dbReference>
<accession>A0AAD0YYC7</accession>
<evidence type="ECO:0000256" key="3">
    <source>
        <dbReference type="ARBA" id="ARBA00023163"/>
    </source>
</evidence>
<evidence type="ECO:0000256" key="1">
    <source>
        <dbReference type="ARBA" id="ARBA00023015"/>
    </source>
</evidence>
<keyword evidence="1" id="KW-0805">Transcription regulation</keyword>